<evidence type="ECO:0000313" key="3">
    <source>
        <dbReference type="Proteomes" id="UP000019132"/>
    </source>
</evidence>
<protein>
    <recommendedName>
        <fullName evidence="1">DUF4246 domain-containing protein</fullName>
    </recommendedName>
</protein>
<dbReference type="Pfam" id="PF14033">
    <property type="entry name" value="DUF4246"/>
    <property type="match status" value="1"/>
</dbReference>
<name>K3X3F9_GLOUD</name>
<feature type="domain" description="DUF4246" evidence="1">
    <location>
        <begin position="247"/>
        <end position="291"/>
    </location>
</feature>
<sequence>MSSCPLMAPTCLAVISVCGINRIPSCSKVLPPMATNPNDWSDTFRAFSAAPSSLLELTVKQSVGAIFNKKQSVGAIFNKKQWWLKWQERVICMRWLDELQHEFLHQSFAQTLQWTRRSSTLRQLETSSPVSRWSVETLEPALTAAKKKTDARVIPRVVEFVRTVLEKGTTREAVEETLASVAARPYTFELLYNACNDIQKELIEVQEVITRTIDQLASSDDLRAQFANAENGVDTAVLSPTGIHGSWITDDFIPVAVKSTFLNQVAMLENVPDNLKDWHPDTNKQVLNLIH</sequence>
<reference evidence="2" key="3">
    <citation type="submission" date="2015-02" db="UniProtKB">
        <authorList>
            <consortium name="EnsemblProtists"/>
        </authorList>
    </citation>
    <scope>IDENTIFICATION</scope>
    <source>
        <strain evidence="2">DAOM BR144</strain>
    </source>
</reference>
<dbReference type="EnsemblProtists" id="PYU1_T011758">
    <property type="protein sequence ID" value="PYU1_T011758"/>
    <property type="gene ID" value="PYU1_G011732"/>
</dbReference>
<dbReference type="InterPro" id="IPR049192">
    <property type="entry name" value="DUF4246_C"/>
</dbReference>
<dbReference type="EMBL" id="GL376637">
    <property type="status" value="NOT_ANNOTATED_CDS"/>
    <property type="molecule type" value="Genomic_DNA"/>
</dbReference>
<dbReference type="VEuPathDB" id="FungiDB:PYU1_G011732"/>
<dbReference type="InParanoid" id="K3X3F9"/>
<organism evidence="2 3">
    <name type="scientific">Globisporangium ultimum (strain ATCC 200006 / CBS 805.95 / DAOM BR144)</name>
    <name type="common">Pythium ultimum</name>
    <dbReference type="NCBI Taxonomy" id="431595"/>
    <lineage>
        <taxon>Eukaryota</taxon>
        <taxon>Sar</taxon>
        <taxon>Stramenopiles</taxon>
        <taxon>Oomycota</taxon>
        <taxon>Peronosporomycetes</taxon>
        <taxon>Pythiales</taxon>
        <taxon>Pythiaceae</taxon>
        <taxon>Globisporangium</taxon>
    </lineage>
</organism>
<evidence type="ECO:0000313" key="2">
    <source>
        <dbReference type="EnsemblProtists" id="PYU1_T011758"/>
    </source>
</evidence>
<reference evidence="3" key="1">
    <citation type="journal article" date="2010" name="Genome Biol.">
        <title>Genome sequence of the necrotrophic plant pathogen Pythium ultimum reveals original pathogenicity mechanisms and effector repertoire.</title>
        <authorList>
            <person name="Levesque C.A."/>
            <person name="Brouwer H."/>
            <person name="Cano L."/>
            <person name="Hamilton J.P."/>
            <person name="Holt C."/>
            <person name="Huitema E."/>
            <person name="Raffaele S."/>
            <person name="Robideau G.P."/>
            <person name="Thines M."/>
            <person name="Win J."/>
            <person name="Zerillo M.M."/>
            <person name="Beakes G.W."/>
            <person name="Boore J.L."/>
            <person name="Busam D."/>
            <person name="Dumas B."/>
            <person name="Ferriera S."/>
            <person name="Fuerstenberg S.I."/>
            <person name="Gachon C.M."/>
            <person name="Gaulin E."/>
            <person name="Govers F."/>
            <person name="Grenville-Briggs L."/>
            <person name="Horner N."/>
            <person name="Hostetler J."/>
            <person name="Jiang R.H."/>
            <person name="Johnson J."/>
            <person name="Krajaejun T."/>
            <person name="Lin H."/>
            <person name="Meijer H.J."/>
            <person name="Moore B."/>
            <person name="Morris P."/>
            <person name="Phuntmart V."/>
            <person name="Puiu D."/>
            <person name="Shetty J."/>
            <person name="Stajich J.E."/>
            <person name="Tripathy S."/>
            <person name="Wawra S."/>
            <person name="van West P."/>
            <person name="Whitty B.R."/>
            <person name="Coutinho P.M."/>
            <person name="Henrissat B."/>
            <person name="Martin F."/>
            <person name="Thomas P.D."/>
            <person name="Tyler B.M."/>
            <person name="De Vries R.P."/>
            <person name="Kamoun S."/>
            <person name="Yandell M."/>
            <person name="Tisserat N."/>
            <person name="Buell C.R."/>
        </authorList>
    </citation>
    <scope>NUCLEOTIDE SEQUENCE</scope>
    <source>
        <strain evidence="3">DAOM:BR144</strain>
    </source>
</reference>
<evidence type="ECO:0000259" key="1">
    <source>
        <dbReference type="Pfam" id="PF14033"/>
    </source>
</evidence>
<dbReference type="AlphaFoldDB" id="K3X3F9"/>
<keyword evidence="3" id="KW-1185">Reference proteome</keyword>
<proteinExistence type="predicted"/>
<dbReference type="HOGENOM" id="CLU_958060_0_0_1"/>
<reference evidence="3" key="2">
    <citation type="submission" date="2010-04" db="EMBL/GenBank/DDBJ databases">
        <authorList>
            <person name="Buell R."/>
            <person name="Hamilton J."/>
            <person name="Hostetler J."/>
        </authorList>
    </citation>
    <scope>NUCLEOTIDE SEQUENCE [LARGE SCALE GENOMIC DNA]</scope>
    <source>
        <strain evidence="3">DAOM:BR144</strain>
    </source>
</reference>
<dbReference type="Proteomes" id="UP000019132">
    <property type="component" value="Unassembled WGS sequence"/>
</dbReference>
<dbReference type="STRING" id="431595.K3X3F9"/>
<dbReference type="eggNOG" id="ENOG502QQIE">
    <property type="taxonomic scope" value="Eukaryota"/>
</dbReference>
<accession>K3X3F9</accession>